<organism evidence="1 2">
    <name type="scientific">Amblyomma americanum</name>
    <name type="common">Lone star tick</name>
    <dbReference type="NCBI Taxonomy" id="6943"/>
    <lineage>
        <taxon>Eukaryota</taxon>
        <taxon>Metazoa</taxon>
        <taxon>Ecdysozoa</taxon>
        <taxon>Arthropoda</taxon>
        <taxon>Chelicerata</taxon>
        <taxon>Arachnida</taxon>
        <taxon>Acari</taxon>
        <taxon>Parasitiformes</taxon>
        <taxon>Ixodida</taxon>
        <taxon>Ixodoidea</taxon>
        <taxon>Ixodidae</taxon>
        <taxon>Amblyomminae</taxon>
        <taxon>Amblyomma</taxon>
    </lineage>
</organism>
<proteinExistence type="predicted"/>
<dbReference type="Proteomes" id="UP001321473">
    <property type="component" value="Unassembled WGS sequence"/>
</dbReference>
<dbReference type="AlphaFoldDB" id="A0AAQ4E646"/>
<reference evidence="1 2" key="1">
    <citation type="journal article" date="2023" name="Arcadia Sci">
        <title>De novo assembly of a long-read Amblyomma americanum tick genome.</title>
        <authorList>
            <person name="Chou S."/>
            <person name="Poskanzer K.E."/>
            <person name="Rollins M."/>
            <person name="Thuy-Boun P.S."/>
        </authorList>
    </citation>
    <scope>NUCLEOTIDE SEQUENCE [LARGE SCALE GENOMIC DNA]</scope>
    <source>
        <strain evidence="1">F_SG_1</strain>
        <tissue evidence="1">Salivary glands</tissue>
    </source>
</reference>
<sequence>MPLFTVFQREKIFVSQGEQQCSTCTTFDVALRNAALQYNMEPASLPASVASILSTVIGVKVTNGTISGLSRVQQRGDVVIRLDGYGAYIFLNLTLTNLTLTLVVEVNAFFATFEALVSATISAILVVEVAEKNDTLSLEEFVLTTTQPVDVNVKPIGAVSSFATTFLPTSIIEAVLRPGLEPLAKVFVKKALEKLHKFAHSDLPFK</sequence>
<keyword evidence="2" id="KW-1185">Reference proteome</keyword>
<accession>A0AAQ4E646</accession>
<evidence type="ECO:0000313" key="2">
    <source>
        <dbReference type="Proteomes" id="UP001321473"/>
    </source>
</evidence>
<comment type="caution">
    <text evidence="1">The sequence shown here is derived from an EMBL/GenBank/DDBJ whole genome shotgun (WGS) entry which is preliminary data.</text>
</comment>
<dbReference type="EMBL" id="JARKHS020021552">
    <property type="protein sequence ID" value="KAK8770169.1"/>
    <property type="molecule type" value="Genomic_DNA"/>
</dbReference>
<dbReference type="InterPro" id="IPR038602">
    <property type="entry name" value="Mite_allergen_7_sf"/>
</dbReference>
<protein>
    <submittedName>
        <fullName evidence="1">Uncharacterized protein</fullName>
    </submittedName>
</protein>
<evidence type="ECO:0000313" key="1">
    <source>
        <dbReference type="EMBL" id="KAK8770169.1"/>
    </source>
</evidence>
<dbReference type="Gene3D" id="3.15.10.50">
    <property type="match status" value="1"/>
</dbReference>
<name>A0AAQ4E646_AMBAM</name>
<gene>
    <name evidence="1" type="ORF">V5799_013366</name>
</gene>